<dbReference type="PANTHER" id="PTHR34649:SF1">
    <property type="entry name" value="CILIA- AND FLAGELLA-ASSOCIATED PROTEIN 99"/>
    <property type="match status" value="1"/>
</dbReference>
<dbReference type="AlphaFoldDB" id="A0A813Q3G9"/>
<name>A0A813Q3G9_9BILA</name>
<dbReference type="Proteomes" id="UP000663879">
    <property type="component" value="Unassembled WGS sequence"/>
</dbReference>
<evidence type="ECO:0000256" key="2">
    <source>
        <dbReference type="SAM" id="MobiDB-lite"/>
    </source>
</evidence>
<evidence type="ECO:0008006" key="5">
    <source>
        <dbReference type="Google" id="ProtNLM"/>
    </source>
</evidence>
<dbReference type="InterPro" id="IPR039341">
    <property type="entry name" value="CFAP99"/>
</dbReference>
<keyword evidence="4" id="KW-1185">Reference proteome</keyword>
<proteinExistence type="predicted"/>
<sequence>MSFDLVSVCLGLLDKLDTKFSPEAYLQTVENFQSFSDNERKFILEVFYGCFDRKNILDIVVNGYYLKEGKNCLQSDRSLYTFITYMVIYHIKYNGIEYLYILNSYKNQEKIFKFLKYFLNDKNLMTWIRDAWSTLLDINFVEENILNPLLKTLPELNLYMQELENNIYYTKPVSKPPVTEPKPFNITQPKPRKVLLPEPLPEPERFRTLKHSKSANGIPSLAKNPNISYEKKSRIVKREISKSANENNAIKEPEKIFKAKPFVNRQNNLEPVKLNTAAVLKDEHLIKRQVDEMLKKFDYLEMGQGSPNEFLKWQTEMRLNDLKAEHEKIEMKKLQSKLTYEEAILAKANLVENKKAQVKQIQEENSLLLKEKAEKEKKENEKIKNIVNNILQDEKKVKQIKEQVVENKKLIAQQVIKESERLEAEAYKKVEEEMRKKIELIQQIKAAESIPINRTKQVDLTSTQGYGFLSEMSIAELTERLEITKQENEEYYRRKHDEIIKSKIEKEENLVEKLNFINKFRNEVAFNEKKESLEDKKKKVKEEVKNSEALTKLKKKLEETKEERNKITLLTVNKQEAKQQLNTYANQRKALESQRFKELEQTHERYRFLNLESAKIKIED</sequence>
<dbReference type="OrthoDB" id="10262255at2759"/>
<accession>A0A813Q3G9</accession>
<protein>
    <recommendedName>
        <fullName evidence="5">Cilia-and flagella-associated protein 99</fullName>
    </recommendedName>
</protein>
<evidence type="ECO:0000256" key="1">
    <source>
        <dbReference type="SAM" id="Coils"/>
    </source>
</evidence>
<dbReference type="EMBL" id="CAJNOC010000436">
    <property type="protein sequence ID" value="CAF0761445.1"/>
    <property type="molecule type" value="Genomic_DNA"/>
</dbReference>
<feature type="region of interest" description="Disordered" evidence="2">
    <location>
        <begin position="178"/>
        <end position="197"/>
    </location>
</feature>
<comment type="caution">
    <text evidence="3">The sequence shown here is derived from an EMBL/GenBank/DDBJ whole genome shotgun (WGS) entry which is preliminary data.</text>
</comment>
<dbReference type="PANTHER" id="PTHR34649">
    <property type="entry name" value="CILIA- AND FLAGELLA-ASSOCIATED PROTEIN 99"/>
    <property type="match status" value="1"/>
</dbReference>
<evidence type="ECO:0000313" key="3">
    <source>
        <dbReference type="EMBL" id="CAF0761445.1"/>
    </source>
</evidence>
<organism evidence="3 4">
    <name type="scientific">Brachionus calyciflorus</name>
    <dbReference type="NCBI Taxonomy" id="104777"/>
    <lineage>
        <taxon>Eukaryota</taxon>
        <taxon>Metazoa</taxon>
        <taxon>Spiralia</taxon>
        <taxon>Gnathifera</taxon>
        <taxon>Rotifera</taxon>
        <taxon>Eurotatoria</taxon>
        <taxon>Monogononta</taxon>
        <taxon>Pseudotrocha</taxon>
        <taxon>Ploima</taxon>
        <taxon>Brachionidae</taxon>
        <taxon>Brachionus</taxon>
    </lineage>
</organism>
<feature type="coiled-coil region" evidence="1">
    <location>
        <begin position="351"/>
        <end position="450"/>
    </location>
</feature>
<evidence type="ECO:0000313" key="4">
    <source>
        <dbReference type="Proteomes" id="UP000663879"/>
    </source>
</evidence>
<gene>
    <name evidence="3" type="ORF">OXX778_LOCUS4453</name>
</gene>
<keyword evidence="1" id="KW-0175">Coiled coil</keyword>
<feature type="coiled-coil region" evidence="1">
    <location>
        <begin position="523"/>
        <end position="594"/>
    </location>
</feature>
<reference evidence="3" key="1">
    <citation type="submission" date="2021-02" db="EMBL/GenBank/DDBJ databases">
        <authorList>
            <person name="Nowell W R."/>
        </authorList>
    </citation>
    <scope>NUCLEOTIDE SEQUENCE</scope>
    <source>
        <strain evidence="3">Ploen Becks lab</strain>
    </source>
</reference>